<comment type="caution">
    <text evidence="1">The sequence shown here is derived from an EMBL/GenBank/DDBJ whole genome shotgun (WGS) entry which is preliminary data.</text>
</comment>
<gene>
    <name evidence="1" type="ORF">HW542_15045</name>
</gene>
<proteinExistence type="predicted"/>
<evidence type="ECO:0000313" key="1">
    <source>
        <dbReference type="EMBL" id="NVN48114.1"/>
    </source>
</evidence>
<name>A0ABX2P828_9PROT</name>
<protein>
    <submittedName>
        <fullName evidence="1">Uncharacterized protein</fullName>
    </submittedName>
</protein>
<evidence type="ECO:0000313" key="2">
    <source>
        <dbReference type="Proteomes" id="UP001516351"/>
    </source>
</evidence>
<accession>A0ABX2P828</accession>
<keyword evidence="2" id="KW-1185">Reference proteome</keyword>
<dbReference type="RefSeq" id="WP_267312063.1">
    <property type="nucleotide sequence ID" value="NZ_JABXXU010000010.1"/>
</dbReference>
<dbReference type="Proteomes" id="UP001516351">
    <property type="component" value="Unassembled WGS sequence"/>
</dbReference>
<sequence>MDVDDLVGPITRLLSAPERAISRDGTLEHTFAPKDLARPDGLLPVLLRMAEELWRRDTGVGLFGLVLIQDAKSWSGYRITRIYHASASIVLLAIDAVIEEILEMAGQTTITLAHFNAWIGLHAGSQEKLENHKHST</sequence>
<reference evidence="1 2" key="1">
    <citation type="submission" date="2020-06" db="EMBL/GenBank/DDBJ databases">
        <title>Synonyms of Asaia species.</title>
        <authorList>
            <person name="Sombolestani A."/>
        </authorList>
    </citation>
    <scope>NUCLEOTIDE SEQUENCE [LARGE SCALE GENOMIC DNA]</scope>
    <source>
        <strain evidence="1 2">LMG 27047</strain>
    </source>
</reference>
<organism evidence="1 2">
    <name type="scientific">Asaia spathodeae</name>
    <dbReference type="NCBI Taxonomy" id="657016"/>
    <lineage>
        <taxon>Bacteria</taxon>
        <taxon>Pseudomonadati</taxon>
        <taxon>Pseudomonadota</taxon>
        <taxon>Alphaproteobacteria</taxon>
        <taxon>Acetobacterales</taxon>
        <taxon>Acetobacteraceae</taxon>
        <taxon>Asaia</taxon>
    </lineage>
</organism>
<dbReference type="EMBL" id="JABXXV010000010">
    <property type="protein sequence ID" value="NVN48114.1"/>
    <property type="molecule type" value="Genomic_DNA"/>
</dbReference>